<sequence>MRLLDLLLSDEYRHYNLNLFNVDTNLCYLVRFYRLRSTVRSPLCVYDINVIFRSFFSTKRTFFHVQNFFYNYAKRNKKDIEIIRTEMTFVPHV</sequence>
<comment type="caution">
    <text evidence="2">The sequence shown here is derived from an EMBL/GenBank/DDBJ whole genome shotgun (WGS) entry which is preliminary data.</text>
</comment>
<gene>
    <name evidence="2" type="ORF">T01_15094</name>
    <name evidence="1" type="ORF">T01_3129</name>
</gene>
<dbReference type="Proteomes" id="UP000054776">
    <property type="component" value="Unassembled WGS sequence"/>
</dbReference>
<dbReference type="EMBL" id="JYDH01000104">
    <property type="protein sequence ID" value="KRY32119.1"/>
    <property type="molecule type" value="Genomic_DNA"/>
</dbReference>
<keyword evidence="3" id="KW-1185">Reference proteome</keyword>
<dbReference type="InParanoid" id="A0A0V1B554"/>
<dbReference type="EMBL" id="JYDH01000104">
    <property type="protein sequence ID" value="KRY32118.1"/>
    <property type="molecule type" value="Genomic_DNA"/>
</dbReference>
<accession>A0A0V1B554</accession>
<name>A0A0V1B554_TRISP</name>
<evidence type="ECO:0000313" key="2">
    <source>
        <dbReference type="EMBL" id="KRY32119.1"/>
    </source>
</evidence>
<evidence type="ECO:0000313" key="1">
    <source>
        <dbReference type="EMBL" id="KRY32118.1"/>
    </source>
</evidence>
<dbReference type="AlphaFoldDB" id="A0A0V1B554"/>
<organism evidence="2 3">
    <name type="scientific">Trichinella spiralis</name>
    <name type="common">Trichina worm</name>
    <dbReference type="NCBI Taxonomy" id="6334"/>
    <lineage>
        <taxon>Eukaryota</taxon>
        <taxon>Metazoa</taxon>
        <taxon>Ecdysozoa</taxon>
        <taxon>Nematoda</taxon>
        <taxon>Enoplea</taxon>
        <taxon>Dorylaimia</taxon>
        <taxon>Trichinellida</taxon>
        <taxon>Trichinellidae</taxon>
        <taxon>Trichinella</taxon>
    </lineage>
</organism>
<evidence type="ECO:0000313" key="3">
    <source>
        <dbReference type="Proteomes" id="UP000054776"/>
    </source>
</evidence>
<reference evidence="2 3" key="1">
    <citation type="submission" date="2015-01" db="EMBL/GenBank/DDBJ databases">
        <title>Evolution of Trichinella species and genotypes.</title>
        <authorList>
            <person name="Korhonen P.K."/>
            <person name="Edoardo P."/>
            <person name="Giuseppe L.R."/>
            <person name="Gasser R.B."/>
        </authorList>
    </citation>
    <scope>NUCLEOTIDE SEQUENCE [LARGE SCALE GENOMIC DNA]</scope>
    <source>
        <strain evidence="2">ISS3</strain>
    </source>
</reference>
<proteinExistence type="predicted"/>
<protein>
    <submittedName>
        <fullName evidence="2">Uncharacterized protein</fullName>
    </submittedName>
</protein>